<organism evidence="2 3">
    <name type="scientific">Candidatus Nealsonbacteria bacterium CG_4_10_14_0_8_um_filter_37_14</name>
    <dbReference type="NCBI Taxonomy" id="1974684"/>
    <lineage>
        <taxon>Bacteria</taxon>
        <taxon>Candidatus Nealsoniibacteriota</taxon>
    </lineage>
</organism>
<comment type="caution">
    <text evidence="2">The sequence shown here is derived from an EMBL/GenBank/DDBJ whole genome shotgun (WGS) entry which is preliminary data.</text>
</comment>
<dbReference type="InterPro" id="IPR059180">
    <property type="entry name" value="3D_YorM"/>
</dbReference>
<protein>
    <recommendedName>
        <fullName evidence="4">3D domain-containing protein</fullName>
    </recommendedName>
</protein>
<dbReference type="EMBL" id="PFLW01000037">
    <property type="protein sequence ID" value="PIY89307.1"/>
    <property type="molecule type" value="Genomic_DNA"/>
</dbReference>
<dbReference type="AlphaFoldDB" id="A0A2M7R7B5"/>
<evidence type="ECO:0008006" key="4">
    <source>
        <dbReference type="Google" id="ProtNLM"/>
    </source>
</evidence>
<accession>A0A2M7R7B5</accession>
<evidence type="ECO:0000256" key="1">
    <source>
        <dbReference type="SAM" id="Phobius"/>
    </source>
</evidence>
<feature type="transmembrane region" description="Helical" evidence="1">
    <location>
        <begin position="21"/>
        <end position="42"/>
    </location>
</feature>
<keyword evidence="1" id="KW-0812">Transmembrane</keyword>
<reference evidence="3" key="1">
    <citation type="submission" date="2017-09" db="EMBL/GenBank/DDBJ databases">
        <title>Depth-based differentiation of microbial function through sediment-hosted aquifers and enrichment of novel symbionts in the deep terrestrial subsurface.</title>
        <authorList>
            <person name="Probst A.J."/>
            <person name="Ladd B."/>
            <person name="Jarett J.K."/>
            <person name="Geller-Mcgrath D.E."/>
            <person name="Sieber C.M.K."/>
            <person name="Emerson J.B."/>
            <person name="Anantharaman K."/>
            <person name="Thomas B.C."/>
            <person name="Malmstrom R."/>
            <person name="Stieglmeier M."/>
            <person name="Klingl A."/>
            <person name="Woyke T."/>
            <person name="Ryan C.M."/>
            <person name="Banfield J.F."/>
        </authorList>
    </citation>
    <scope>NUCLEOTIDE SEQUENCE [LARGE SCALE GENOMIC DNA]</scope>
</reference>
<dbReference type="Proteomes" id="UP000230767">
    <property type="component" value="Unassembled WGS sequence"/>
</dbReference>
<dbReference type="CDD" id="cd14667">
    <property type="entry name" value="3D_containing_proteins"/>
    <property type="match status" value="1"/>
</dbReference>
<gene>
    <name evidence="2" type="ORF">COY73_01270</name>
</gene>
<keyword evidence="1" id="KW-0472">Membrane</keyword>
<name>A0A2M7R7B5_9BACT</name>
<evidence type="ECO:0000313" key="3">
    <source>
        <dbReference type="Proteomes" id="UP000230767"/>
    </source>
</evidence>
<proteinExistence type="predicted"/>
<keyword evidence="1" id="KW-1133">Transmembrane helix</keyword>
<evidence type="ECO:0000313" key="2">
    <source>
        <dbReference type="EMBL" id="PIY89307.1"/>
    </source>
</evidence>
<sequence>MTKPLKKGFKMTIPLKCPRFLGQNTLIIIIIVGILFGLPVILKAPRVEADLTEISVPKNSGELALIEGNSLLPISNPNNPEEKPIRRIMVVVTGYSSTVDQTDSDPFVTAAGTLVREGIAANNFWPFGTKIKIPELFGDKVFVVEDRMSWEKGNYHIDIWFPDYWQALNFGAKQTYIEILEN</sequence>